<protein>
    <recommendedName>
        <fullName evidence="5">RanBP-type and C3HC4-type zinc finger-containing protein 1</fullName>
        <ecNumber evidence="4">2.3.2.31</ecNumber>
    </recommendedName>
    <alternativeName>
        <fullName evidence="19">Heme-oxidized IRP2 ubiquitin ligase 1 homolog</fullName>
    </alternativeName>
    <alternativeName>
        <fullName evidence="18">RING-type E3 ubiquitin transferase HOIL-1</fullName>
    </alternativeName>
    <alternativeName>
        <fullName evidence="17">Ubiquitin-conjugating enzyme 7-interacting protein 3</fullName>
    </alternativeName>
</protein>
<dbReference type="InParanoid" id="G5C6M2"/>
<keyword evidence="9" id="KW-0677">Repeat</keyword>
<dbReference type="CDD" id="cd20358">
    <property type="entry name" value="Rcat_RBR_HOIL1"/>
    <property type="match status" value="1"/>
</dbReference>
<dbReference type="SUPFAM" id="SSF90209">
    <property type="entry name" value="Ran binding protein zinc finger-like"/>
    <property type="match status" value="1"/>
</dbReference>
<evidence type="ECO:0000256" key="16">
    <source>
        <dbReference type="ARBA" id="ARBA00063027"/>
    </source>
</evidence>
<keyword evidence="13" id="KW-0832">Ubl conjugation</keyword>
<evidence type="ECO:0000256" key="2">
    <source>
        <dbReference type="ARBA" id="ARBA00004906"/>
    </source>
</evidence>
<dbReference type="EC" id="2.3.2.31" evidence="4"/>
<dbReference type="InterPro" id="IPR013083">
    <property type="entry name" value="Znf_RING/FYVE/PHD"/>
</dbReference>
<evidence type="ECO:0000313" key="28">
    <source>
        <dbReference type="Proteomes" id="UP000006813"/>
    </source>
</evidence>
<dbReference type="PROSITE" id="PS50053">
    <property type="entry name" value="UBIQUITIN_2"/>
    <property type="match status" value="1"/>
</dbReference>
<dbReference type="Proteomes" id="UP000006813">
    <property type="component" value="Unassembled WGS sequence"/>
</dbReference>
<evidence type="ECO:0000256" key="11">
    <source>
        <dbReference type="ARBA" id="ARBA00022786"/>
    </source>
</evidence>
<keyword evidence="11" id="KW-0833">Ubl conjugation pathway</keyword>
<dbReference type="SUPFAM" id="SSF54236">
    <property type="entry name" value="Ubiquitin-like"/>
    <property type="match status" value="1"/>
</dbReference>
<dbReference type="FunFam" id="3.30.40.10:FF:000137">
    <property type="entry name" value="RanBP-type and C3HC4-type zinc finger-containing protein 1"/>
    <property type="match status" value="1"/>
</dbReference>
<evidence type="ECO:0000259" key="26">
    <source>
        <dbReference type="PROSITE" id="PS51873"/>
    </source>
</evidence>
<dbReference type="InterPro" id="IPR047559">
    <property type="entry name" value="HOIL1_RBR_mRING-HC-C3HC3D"/>
</dbReference>
<feature type="coiled-coil region" evidence="21">
    <location>
        <begin position="196"/>
        <end position="223"/>
    </location>
</feature>
<gene>
    <name evidence="27" type="ORF">GW7_20921</name>
</gene>
<feature type="domain" description="RING-type" evidence="26">
    <location>
        <begin position="466"/>
        <end position="634"/>
    </location>
</feature>
<dbReference type="Gene3D" id="1.20.120.1750">
    <property type="match status" value="2"/>
</dbReference>
<evidence type="ECO:0000256" key="15">
    <source>
        <dbReference type="ARBA" id="ARBA00023054"/>
    </source>
</evidence>
<dbReference type="EMBL" id="JH173563">
    <property type="protein sequence ID" value="EHB17183.1"/>
    <property type="molecule type" value="Genomic_DNA"/>
</dbReference>
<keyword evidence="7" id="KW-0808">Transferase</keyword>
<dbReference type="UniPathway" id="UPA00143"/>
<dbReference type="PROSITE" id="PS50089">
    <property type="entry name" value="ZF_RING_2"/>
    <property type="match status" value="1"/>
</dbReference>
<dbReference type="Gene3D" id="3.30.40.10">
    <property type="entry name" value="Zinc/RING finger domain, C3HC4 (zinc finger)"/>
    <property type="match status" value="1"/>
</dbReference>
<evidence type="ECO:0000256" key="19">
    <source>
        <dbReference type="ARBA" id="ARBA00083056"/>
    </source>
</evidence>
<dbReference type="InterPro" id="IPR036443">
    <property type="entry name" value="Znf_RanBP2_sf"/>
</dbReference>
<comment type="subunit">
    <text evidence="16">Component of the LUBAC complex (linear ubiquitin chain assembly complex) which consists of SHARPIN, RBCK1 and RNF31. LUBAC has a MW of approximately 600 kDa suggesting a heteromultimeric assembly of its subunits. Interacts with beta-I-type (PRKCB1) and zeta-type protein kinase C (PRKCZ). Interacts with UBE2L3. Interacts with IREB2 only in iron-rich conditions. Associates with the TNF-R1 signaling complex (TNF-RSC) in a stimulation-dependent manner. Interacts with EYA1, TAB2, TAB3, MAP3K7 TRAF6 and RIPK1. Interacts with IRF3.</text>
</comment>
<evidence type="ECO:0000256" key="14">
    <source>
        <dbReference type="ARBA" id="ARBA00022990"/>
    </source>
</evidence>
<evidence type="ECO:0000313" key="27">
    <source>
        <dbReference type="EMBL" id="EHB17183.1"/>
    </source>
</evidence>
<dbReference type="GO" id="GO:0008270">
    <property type="term" value="F:zinc ion binding"/>
    <property type="evidence" value="ECO:0007669"/>
    <property type="project" value="UniProtKB-KW"/>
</dbReference>
<organism evidence="27 28">
    <name type="scientific">Heterocephalus glaber</name>
    <name type="common">Naked mole rat</name>
    <dbReference type="NCBI Taxonomy" id="10181"/>
    <lineage>
        <taxon>Eukaryota</taxon>
        <taxon>Metazoa</taxon>
        <taxon>Chordata</taxon>
        <taxon>Craniata</taxon>
        <taxon>Vertebrata</taxon>
        <taxon>Euteleostomi</taxon>
        <taxon>Mammalia</taxon>
        <taxon>Eutheria</taxon>
        <taxon>Euarchontoglires</taxon>
        <taxon>Glires</taxon>
        <taxon>Rodentia</taxon>
        <taxon>Hystricomorpha</taxon>
        <taxon>Bathyergidae</taxon>
        <taxon>Heterocephalus</taxon>
    </lineage>
</organism>
<keyword evidence="12" id="KW-0862">Zinc</keyword>
<evidence type="ECO:0000256" key="1">
    <source>
        <dbReference type="ARBA" id="ARBA00001798"/>
    </source>
</evidence>
<feature type="domain" description="RanBP2-type" evidence="25">
    <location>
        <begin position="160"/>
        <end position="185"/>
    </location>
</feature>
<evidence type="ECO:0000256" key="5">
    <source>
        <dbReference type="ARBA" id="ARBA00017887"/>
    </source>
</evidence>
<evidence type="ECO:0000256" key="12">
    <source>
        <dbReference type="ARBA" id="ARBA00022833"/>
    </source>
</evidence>
<dbReference type="eggNOG" id="KOG1815">
    <property type="taxonomic scope" value="Eukaryota"/>
</dbReference>
<dbReference type="InterPro" id="IPR051628">
    <property type="entry name" value="LUBAC_E3_Ligases"/>
</dbReference>
<dbReference type="GO" id="GO:0010604">
    <property type="term" value="P:positive regulation of macromolecule metabolic process"/>
    <property type="evidence" value="ECO:0007669"/>
    <property type="project" value="UniProtKB-ARBA"/>
</dbReference>
<dbReference type="GO" id="GO:0071797">
    <property type="term" value="C:LUBAC complex"/>
    <property type="evidence" value="ECO:0007669"/>
    <property type="project" value="TreeGrafter"/>
</dbReference>
<dbReference type="PROSITE" id="PS50199">
    <property type="entry name" value="ZF_RANBP2_2"/>
    <property type="match status" value="1"/>
</dbReference>
<evidence type="ECO:0000256" key="7">
    <source>
        <dbReference type="ARBA" id="ARBA00022679"/>
    </source>
</evidence>
<evidence type="ECO:0000256" key="13">
    <source>
        <dbReference type="ARBA" id="ARBA00022843"/>
    </source>
</evidence>
<dbReference type="PANTHER" id="PTHR22770">
    <property type="entry name" value="UBIQUITIN CONJUGATING ENZYME 7 INTERACTING PROTEIN-RELATED"/>
    <property type="match status" value="1"/>
</dbReference>
<evidence type="ECO:0000256" key="6">
    <source>
        <dbReference type="ARBA" id="ARBA00022553"/>
    </source>
</evidence>
<dbReference type="InterPro" id="IPR017907">
    <property type="entry name" value="Znf_RING_CS"/>
</dbReference>
<evidence type="ECO:0000259" key="24">
    <source>
        <dbReference type="PROSITE" id="PS50089"/>
    </source>
</evidence>
<keyword evidence="6" id="KW-0597">Phosphoprotein</keyword>
<evidence type="ECO:0000256" key="20">
    <source>
        <dbReference type="PROSITE-ProRule" id="PRU00322"/>
    </source>
</evidence>
<dbReference type="FunFam" id="2.30.30.380:FF:000007">
    <property type="entry name" value="RanBP-type and C3HC4-type zinc finger-containing protein 1"/>
    <property type="match status" value="1"/>
</dbReference>
<evidence type="ECO:0000256" key="4">
    <source>
        <dbReference type="ARBA" id="ARBA00012251"/>
    </source>
</evidence>
<dbReference type="InterPro" id="IPR027370">
    <property type="entry name" value="Znf-RING_euk"/>
</dbReference>
<dbReference type="GO" id="GO:0080090">
    <property type="term" value="P:regulation of primary metabolic process"/>
    <property type="evidence" value="ECO:0007669"/>
    <property type="project" value="UniProtKB-ARBA"/>
</dbReference>
<evidence type="ECO:0000259" key="23">
    <source>
        <dbReference type="PROSITE" id="PS50053"/>
    </source>
</evidence>
<dbReference type="GO" id="GO:0061630">
    <property type="term" value="F:ubiquitin protein ligase activity"/>
    <property type="evidence" value="ECO:0007669"/>
    <property type="project" value="UniProtKB-EC"/>
</dbReference>
<dbReference type="PROSITE" id="PS01358">
    <property type="entry name" value="ZF_RANBP2_1"/>
    <property type="match status" value="1"/>
</dbReference>
<sequence length="638" mass="72325">MALSLARAVVGGDEQAAVKLCVSVEDAHVQTVTIWLMVRPDMTVASLKDMVFLAYGFPPRLQQWVIGQRLARDQETLHSHGVRRNGDSAYLYLLSARNTSLNPREVQRQRQLRMLEDLGFKDLTLQPRGPLEPAPSNPGVPQELGGVQPNGVPEPPPVGWQCPGCTFINKPTRPGCEMCCCSRPEAYQVPASYQPDEEERARLAGEQEALRQYQQRKQQQQEGNYLQHVKLEQRSLVLNTEPAECPVCYSVLAPGEAVVLRECLHTFCRECLQGTIRNSQEAEVSCPFIDDTYSCPGKLLEREIRALLPPEDYQRFLDLSVSIAENRSAFSYHCKTPDCKGWCFFEDDVNEFTCPVCFHINCLLCKLLRSLGNPVTLQAIHEHINCKEYQDDLALRAQNDLAARQTTEMLQVMLQQGEAMHCPRCRIVVQKKDGCDWIRCTVCHTEICWVTKGPRWGPRLLPPEDYQRFLDLSVSIAENRSAFSYHCKTPDCKGWCFFEDDVNEFTCPVCFHINCLLCKLLRSLGNPVTLQAIHEHINCKEYQDDLALRAQNDLAARQTTEMLQVMLQQGEAMHCPRCRIVVQKKDGCDWIRCTVCHTEICWVTKGPRWGPRGPGDTSGGCRCRVNGIPCHPSCQNCH</sequence>
<dbReference type="PANTHER" id="PTHR22770:SF35">
    <property type="entry name" value="RANBP-TYPE AND C3HC4-TYPE ZINC FINGER-CONTAINING PROTEIN 1"/>
    <property type="match status" value="1"/>
</dbReference>
<comment type="catalytic activity">
    <reaction evidence="1">
        <text>[E2 ubiquitin-conjugating enzyme]-S-ubiquitinyl-L-cysteine + [acceptor protein]-L-lysine = [E2 ubiquitin-conjugating enzyme]-L-cysteine + [acceptor protein]-N(6)-ubiquitinyl-L-lysine.</text>
        <dbReference type="EC" id="2.3.2.31"/>
    </reaction>
</comment>
<dbReference type="InterPro" id="IPR047557">
    <property type="entry name" value="Rcat_RBR_HOIL1"/>
</dbReference>
<dbReference type="Pfam" id="PF13445">
    <property type="entry name" value="zf-RING_UBOX"/>
    <property type="match status" value="1"/>
</dbReference>
<accession>G5C6M2</accession>
<dbReference type="GO" id="GO:0097039">
    <property type="term" value="P:protein linear polyubiquitination"/>
    <property type="evidence" value="ECO:0007669"/>
    <property type="project" value="TreeGrafter"/>
</dbReference>
<keyword evidence="15 21" id="KW-0175">Coiled coil</keyword>
<reference evidence="27 28" key="1">
    <citation type="journal article" date="2011" name="Nature">
        <title>Genome sequencing reveals insights into physiology and longevity of the naked mole rat.</title>
        <authorList>
            <person name="Kim E.B."/>
            <person name="Fang X."/>
            <person name="Fushan A.A."/>
            <person name="Huang Z."/>
            <person name="Lobanov A.V."/>
            <person name="Han L."/>
            <person name="Marino S.M."/>
            <person name="Sun X."/>
            <person name="Turanov A.A."/>
            <person name="Yang P."/>
            <person name="Yim S.H."/>
            <person name="Zhao X."/>
            <person name="Kasaikina M.V."/>
            <person name="Stoletzki N."/>
            <person name="Peng C."/>
            <person name="Polak P."/>
            <person name="Xiong Z."/>
            <person name="Kiezun A."/>
            <person name="Zhu Y."/>
            <person name="Chen Y."/>
            <person name="Kryukov G.V."/>
            <person name="Zhang Q."/>
            <person name="Peshkin L."/>
            <person name="Yang L."/>
            <person name="Bronson R.T."/>
            <person name="Buffenstein R."/>
            <person name="Wang B."/>
            <person name="Han C."/>
            <person name="Li Q."/>
            <person name="Chen L."/>
            <person name="Zhao W."/>
            <person name="Sunyaev S.R."/>
            <person name="Park T.J."/>
            <person name="Zhang G."/>
            <person name="Wang J."/>
            <person name="Gladyshev V.N."/>
        </authorList>
    </citation>
    <scope>NUCLEOTIDE SEQUENCE [LARGE SCALE GENOMIC DNA]</scope>
</reference>
<dbReference type="CDD" id="cd20345">
    <property type="entry name" value="BRcat_RBR_HOIL1"/>
    <property type="match status" value="2"/>
</dbReference>
<dbReference type="InterPro" id="IPR029071">
    <property type="entry name" value="Ubiquitin-like_domsf"/>
</dbReference>
<dbReference type="InterPro" id="IPR001876">
    <property type="entry name" value="Znf_RanBP2"/>
</dbReference>
<evidence type="ECO:0000256" key="18">
    <source>
        <dbReference type="ARBA" id="ARBA00080826"/>
    </source>
</evidence>
<comment type="similarity">
    <text evidence="3">Belongs to the RBR family.</text>
</comment>
<feature type="domain" description="RING-type" evidence="24">
    <location>
        <begin position="245"/>
        <end position="287"/>
    </location>
</feature>
<dbReference type="CDD" id="cd01799">
    <property type="entry name" value="Ubl_HOIL1"/>
    <property type="match status" value="1"/>
</dbReference>
<feature type="domain" description="RING-type" evidence="26">
    <location>
        <begin position="241"/>
        <end position="470"/>
    </location>
</feature>
<dbReference type="InterPro" id="IPR047558">
    <property type="entry name" value="BRcat_RBR_HOIL1"/>
</dbReference>
<dbReference type="GO" id="GO:0043130">
    <property type="term" value="F:ubiquitin binding"/>
    <property type="evidence" value="ECO:0007669"/>
    <property type="project" value="TreeGrafter"/>
</dbReference>
<dbReference type="AlphaFoldDB" id="G5C6M2"/>
<evidence type="ECO:0000256" key="9">
    <source>
        <dbReference type="ARBA" id="ARBA00022737"/>
    </source>
</evidence>
<dbReference type="FunFam" id="1.20.120.1750:FF:000012">
    <property type="entry name" value="ranBP-type and C3HC4-type zinc finger-containing protein 1 isoform X1"/>
    <property type="match status" value="1"/>
</dbReference>
<dbReference type="FunCoup" id="G5C6M2">
    <property type="interactions" value="149"/>
</dbReference>
<dbReference type="SMART" id="SM00184">
    <property type="entry name" value="RING"/>
    <property type="match status" value="1"/>
</dbReference>
<dbReference type="Gene3D" id="3.10.20.90">
    <property type="entry name" value="Phosphatidylinositol 3-kinase Catalytic Subunit, Chain A, domain 1"/>
    <property type="match status" value="1"/>
</dbReference>
<dbReference type="Gene3D" id="2.30.30.380">
    <property type="entry name" value="Zn-finger domain of Sec23/24"/>
    <property type="match status" value="1"/>
</dbReference>
<dbReference type="InterPro" id="IPR000626">
    <property type="entry name" value="Ubiquitin-like_dom"/>
</dbReference>
<evidence type="ECO:0000256" key="22">
    <source>
        <dbReference type="SAM" id="MobiDB-lite"/>
    </source>
</evidence>
<dbReference type="CDD" id="cd16633">
    <property type="entry name" value="mRING-HC-C3HC3D_RBR_HOIL1"/>
    <property type="match status" value="1"/>
</dbReference>
<keyword evidence="14" id="KW-0007">Acetylation</keyword>
<evidence type="ECO:0000256" key="17">
    <source>
        <dbReference type="ARBA" id="ARBA00078436"/>
    </source>
</evidence>
<evidence type="ECO:0000256" key="10">
    <source>
        <dbReference type="ARBA" id="ARBA00022771"/>
    </source>
</evidence>
<keyword evidence="10 20" id="KW-0863">Zinc-finger</keyword>
<dbReference type="GO" id="GO:0043161">
    <property type="term" value="P:proteasome-mediated ubiquitin-dependent protein catabolic process"/>
    <property type="evidence" value="ECO:0007669"/>
    <property type="project" value="TreeGrafter"/>
</dbReference>
<keyword evidence="8" id="KW-0479">Metal-binding</keyword>
<evidence type="ECO:0000256" key="8">
    <source>
        <dbReference type="ARBA" id="ARBA00022723"/>
    </source>
</evidence>
<comment type="pathway">
    <text evidence="2">Protein modification; protein ubiquitination.</text>
</comment>
<proteinExistence type="inferred from homology"/>
<dbReference type="SMART" id="SM00547">
    <property type="entry name" value="ZnF_RBZ"/>
    <property type="match status" value="1"/>
</dbReference>
<dbReference type="GO" id="GO:0043123">
    <property type="term" value="P:positive regulation of canonical NF-kappaB signal transduction"/>
    <property type="evidence" value="ECO:0007669"/>
    <property type="project" value="TreeGrafter"/>
</dbReference>
<dbReference type="FunFam" id="3.10.20.90:FF:000140">
    <property type="entry name" value="RanBP-type and C3HC4-type zinc finger-containing protein 1"/>
    <property type="match status" value="1"/>
</dbReference>
<evidence type="ECO:0000256" key="3">
    <source>
        <dbReference type="ARBA" id="ARBA00008278"/>
    </source>
</evidence>
<dbReference type="InterPro" id="IPR044066">
    <property type="entry name" value="TRIAD_supradom"/>
</dbReference>
<name>G5C6M2_HETGA</name>
<dbReference type="PROSITE" id="PS51873">
    <property type="entry name" value="TRIAD"/>
    <property type="match status" value="2"/>
</dbReference>
<dbReference type="PROSITE" id="PS00518">
    <property type="entry name" value="ZF_RING_1"/>
    <property type="match status" value="1"/>
</dbReference>
<feature type="domain" description="Ubiquitin-like" evidence="23">
    <location>
        <begin position="18"/>
        <end position="82"/>
    </location>
</feature>
<feature type="region of interest" description="Disordered" evidence="22">
    <location>
        <begin position="125"/>
        <end position="147"/>
    </location>
</feature>
<dbReference type="InterPro" id="IPR001841">
    <property type="entry name" value="Znf_RING"/>
</dbReference>
<evidence type="ECO:0000259" key="25">
    <source>
        <dbReference type="PROSITE" id="PS50199"/>
    </source>
</evidence>
<dbReference type="STRING" id="10181.G5C6M2"/>
<evidence type="ECO:0000256" key="21">
    <source>
        <dbReference type="SAM" id="Coils"/>
    </source>
</evidence>
<dbReference type="SUPFAM" id="SSF57850">
    <property type="entry name" value="RING/U-box"/>
    <property type="match status" value="5"/>
</dbReference>